<protein>
    <submittedName>
        <fullName evidence="1">Uncharacterized protein</fullName>
    </submittedName>
</protein>
<proteinExistence type="predicted"/>
<evidence type="ECO:0000313" key="2">
    <source>
        <dbReference type="Proteomes" id="UP000516349"/>
    </source>
</evidence>
<organism evidence="1 2">
    <name type="scientific">Entomobacter blattae</name>
    <dbReference type="NCBI Taxonomy" id="2762277"/>
    <lineage>
        <taxon>Bacteria</taxon>
        <taxon>Pseudomonadati</taxon>
        <taxon>Pseudomonadota</taxon>
        <taxon>Alphaproteobacteria</taxon>
        <taxon>Acetobacterales</taxon>
        <taxon>Acetobacteraceae</taxon>
        <taxon>Entomobacter</taxon>
    </lineage>
</organism>
<keyword evidence="2" id="KW-1185">Reference proteome</keyword>
<sequence>MVKAFVIILICGIVFTELYLCNMMGSFHLPQYNSTGFTSHFSHSLFLGR</sequence>
<name>A0A7H1NRR5_9PROT</name>
<evidence type="ECO:0000313" key="1">
    <source>
        <dbReference type="EMBL" id="QNT78475.1"/>
    </source>
</evidence>
<dbReference type="AlphaFoldDB" id="A0A7H1NRR5"/>
<reference evidence="1 2" key="1">
    <citation type="submission" date="2020-08" db="EMBL/GenBank/DDBJ databases">
        <title>Complete genome sequence of Entomobacter blattae G55GP.</title>
        <authorList>
            <person name="Poehlein A."/>
            <person name="Guzman J."/>
            <person name="Daniel R."/>
            <person name="Vilcinskas A."/>
        </authorList>
    </citation>
    <scope>NUCLEOTIDE SEQUENCE [LARGE SCALE GENOMIC DNA]</scope>
    <source>
        <strain evidence="1 2">G55GP</strain>
    </source>
</reference>
<gene>
    <name evidence="1" type="ORF">JGUZn3_12490</name>
</gene>
<dbReference type="Proteomes" id="UP000516349">
    <property type="component" value="Chromosome"/>
</dbReference>
<accession>A0A7H1NRR5</accession>
<dbReference type="KEGG" id="ebla:JGUZn3_12490"/>
<dbReference type="EMBL" id="CP060244">
    <property type="protein sequence ID" value="QNT78475.1"/>
    <property type="molecule type" value="Genomic_DNA"/>
</dbReference>